<name>A0A6N7WC10_9FIRM</name>
<evidence type="ECO:0000313" key="1">
    <source>
        <dbReference type="EMBL" id="MSS87018.1"/>
    </source>
</evidence>
<accession>A0A6N7WC10</accession>
<organism evidence="1 2">
    <name type="scientific">Eisenbergiella porci</name>
    <dbReference type="NCBI Taxonomy" id="2652274"/>
    <lineage>
        <taxon>Bacteria</taxon>
        <taxon>Bacillati</taxon>
        <taxon>Bacillota</taxon>
        <taxon>Clostridia</taxon>
        <taxon>Lachnospirales</taxon>
        <taxon>Lachnospiraceae</taxon>
        <taxon>Eisenbergiella</taxon>
    </lineage>
</organism>
<comment type="caution">
    <text evidence="1">The sequence shown here is derived from an EMBL/GenBank/DDBJ whole genome shotgun (WGS) entry which is preliminary data.</text>
</comment>
<dbReference type="RefSeq" id="WP_154463097.1">
    <property type="nucleotide sequence ID" value="NZ_JAXDZL010000049.1"/>
</dbReference>
<sequence length="169" mass="18632">MEYRKRVEKLLLSLGREGMEKLLEWMAENGYYDEPDCDSQSSPAGGSLAAQSLYVLGIMEDMAYLLLHDNEDTLEAKRNSLAVCALLHRIGILGTGLEETKEGEAEKKAVDIVSAFITLHKEEERALLCNEVVGRDFAANKGAAGMDYALLLFFAEKWVANEGKNGVKG</sequence>
<dbReference type="GeneID" id="86051701"/>
<reference evidence="1 2" key="1">
    <citation type="submission" date="2019-08" db="EMBL/GenBank/DDBJ databases">
        <title>In-depth cultivation of the pig gut microbiome towards novel bacterial diversity and tailored functional studies.</title>
        <authorList>
            <person name="Wylensek D."/>
            <person name="Hitch T.C.A."/>
            <person name="Clavel T."/>
        </authorList>
    </citation>
    <scope>NUCLEOTIDE SEQUENCE [LARGE SCALE GENOMIC DNA]</scope>
    <source>
        <strain evidence="1 2">WCA-389-WT-23B</strain>
    </source>
</reference>
<gene>
    <name evidence="1" type="ORF">FYJ45_01205</name>
</gene>
<proteinExistence type="predicted"/>
<evidence type="ECO:0000313" key="2">
    <source>
        <dbReference type="Proteomes" id="UP000436047"/>
    </source>
</evidence>
<dbReference type="Proteomes" id="UP000436047">
    <property type="component" value="Unassembled WGS sequence"/>
</dbReference>
<keyword evidence="2" id="KW-1185">Reference proteome</keyword>
<dbReference type="EMBL" id="VUMI01000002">
    <property type="protein sequence ID" value="MSS87018.1"/>
    <property type="molecule type" value="Genomic_DNA"/>
</dbReference>
<dbReference type="AlphaFoldDB" id="A0A6N7WC10"/>
<evidence type="ECO:0008006" key="3">
    <source>
        <dbReference type="Google" id="ProtNLM"/>
    </source>
</evidence>
<protein>
    <recommendedName>
        <fullName evidence="3">HD domain-containing protein</fullName>
    </recommendedName>
</protein>